<feature type="chain" id="PRO_5047422985" description="Extracellular protein" evidence="1">
    <location>
        <begin position="29"/>
        <end position="176"/>
    </location>
</feature>
<feature type="signal peptide" evidence="1">
    <location>
        <begin position="1"/>
        <end position="28"/>
    </location>
</feature>
<reference evidence="3" key="1">
    <citation type="journal article" date="2019" name="Int. J. Syst. Evol. Microbiol.">
        <title>The Global Catalogue of Microorganisms (GCM) 10K type strain sequencing project: providing services to taxonomists for standard genome sequencing and annotation.</title>
        <authorList>
            <consortium name="The Broad Institute Genomics Platform"/>
            <consortium name="The Broad Institute Genome Sequencing Center for Infectious Disease"/>
            <person name="Wu L."/>
            <person name="Ma J."/>
        </authorList>
    </citation>
    <scope>NUCLEOTIDE SEQUENCE [LARGE SCALE GENOMIC DNA]</scope>
    <source>
        <strain evidence="3">CCM 8931</strain>
    </source>
</reference>
<name>A0ABW4C3P1_9LACO</name>
<evidence type="ECO:0000256" key="1">
    <source>
        <dbReference type="SAM" id="SignalP"/>
    </source>
</evidence>
<keyword evidence="1" id="KW-0732">Signal</keyword>
<keyword evidence="3" id="KW-1185">Reference proteome</keyword>
<accession>A0ABW4C3P1</accession>
<dbReference type="RefSeq" id="WP_137635663.1">
    <property type="nucleotide sequence ID" value="NZ_BJDL01000025.1"/>
</dbReference>
<dbReference type="EMBL" id="JBHTOJ010000044">
    <property type="protein sequence ID" value="MFD1421643.1"/>
    <property type="molecule type" value="Genomic_DNA"/>
</dbReference>
<proteinExistence type="predicted"/>
<sequence>MKITKIIEVALAATMLGVVSMTSTTAQAKGETETHSVTETTEADGTHYYTIDGKHYTPKAYATWEAKQVNKRYGYDSAVVFAKKSKSGKSVVVTGNFEVLNAKEAKQHKATYVRFKTYKGYQSAKLTQKLTFKKTIKAPKAKTVSIQAGYYSKTKKKGKVFHKVSTVAQIVVKAYK</sequence>
<evidence type="ECO:0000313" key="3">
    <source>
        <dbReference type="Proteomes" id="UP001597188"/>
    </source>
</evidence>
<protein>
    <recommendedName>
        <fullName evidence="4">Extracellular protein</fullName>
    </recommendedName>
</protein>
<dbReference type="Proteomes" id="UP001597188">
    <property type="component" value="Unassembled WGS sequence"/>
</dbReference>
<gene>
    <name evidence="2" type="ORF">ACFQ5L_11905</name>
</gene>
<organism evidence="2 3">
    <name type="scientific">Lactiplantibacillus songbeiensis</name>
    <dbReference type="NCBI Taxonomy" id="2559920"/>
    <lineage>
        <taxon>Bacteria</taxon>
        <taxon>Bacillati</taxon>
        <taxon>Bacillota</taxon>
        <taxon>Bacilli</taxon>
        <taxon>Lactobacillales</taxon>
        <taxon>Lactobacillaceae</taxon>
        <taxon>Lactiplantibacillus</taxon>
    </lineage>
</organism>
<comment type="caution">
    <text evidence="2">The sequence shown here is derived from an EMBL/GenBank/DDBJ whole genome shotgun (WGS) entry which is preliminary data.</text>
</comment>
<evidence type="ECO:0000313" key="2">
    <source>
        <dbReference type="EMBL" id="MFD1421643.1"/>
    </source>
</evidence>
<evidence type="ECO:0008006" key="4">
    <source>
        <dbReference type="Google" id="ProtNLM"/>
    </source>
</evidence>